<proteinExistence type="predicted"/>
<reference evidence="9 10" key="1">
    <citation type="submission" date="2020-03" db="EMBL/GenBank/DDBJ databases">
        <title>WGS of actinomycetes isolated from Thailand.</title>
        <authorList>
            <person name="Thawai C."/>
        </authorList>
    </citation>
    <scope>NUCLEOTIDE SEQUENCE [LARGE SCALE GENOMIC DNA]</scope>
    <source>
        <strain evidence="9 10">PRB2-1</strain>
    </source>
</reference>
<evidence type="ECO:0000256" key="6">
    <source>
        <dbReference type="ARBA" id="ARBA00023136"/>
    </source>
</evidence>
<feature type="transmembrane region" description="Helical" evidence="7">
    <location>
        <begin position="129"/>
        <end position="151"/>
    </location>
</feature>
<keyword evidence="3" id="KW-1003">Cell membrane</keyword>
<evidence type="ECO:0000256" key="1">
    <source>
        <dbReference type="ARBA" id="ARBA00004651"/>
    </source>
</evidence>
<keyword evidence="5 7" id="KW-1133">Transmembrane helix</keyword>
<feature type="domain" description="Major facilitator superfamily (MFS) profile" evidence="8">
    <location>
        <begin position="1"/>
        <end position="376"/>
    </location>
</feature>
<gene>
    <name evidence="9" type="ORF">HCN08_08405</name>
</gene>
<dbReference type="Proteomes" id="UP000734511">
    <property type="component" value="Unassembled WGS sequence"/>
</dbReference>
<dbReference type="EMBL" id="JAATEJ010000004">
    <property type="protein sequence ID" value="NJP43423.1"/>
    <property type="molecule type" value="Genomic_DNA"/>
</dbReference>
<feature type="transmembrane region" description="Helical" evidence="7">
    <location>
        <begin position="37"/>
        <end position="57"/>
    </location>
</feature>
<dbReference type="PROSITE" id="PS50850">
    <property type="entry name" value="MFS"/>
    <property type="match status" value="1"/>
</dbReference>
<comment type="caution">
    <text evidence="9">The sequence shown here is derived from an EMBL/GenBank/DDBJ whole genome shotgun (WGS) entry which is preliminary data.</text>
</comment>
<evidence type="ECO:0000313" key="9">
    <source>
        <dbReference type="EMBL" id="NJP43423.1"/>
    </source>
</evidence>
<feature type="transmembrane region" description="Helical" evidence="7">
    <location>
        <begin position="69"/>
        <end position="85"/>
    </location>
</feature>
<feature type="transmembrane region" description="Helical" evidence="7">
    <location>
        <begin position="200"/>
        <end position="224"/>
    </location>
</feature>
<dbReference type="PANTHER" id="PTHR23517">
    <property type="entry name" value="RESISTANCE PROTEIN MDTM, PUTATIVE-RELATED-RELATED"/>
    <property type="match status" value="1"/>
</dbReference>
<sequence>MPRPVKVLLVARVVNRVGAFSVPFLAALLAADYHAGLASAGVVAAFFGVASIPSRLVGGRLAAGLGRRRTIVAGLVGCALAQLGLAGAGSLPVAAGCAFALGLVFELYEPPSQALIAELAGPGGQERAFSLFNAALALGGIGAGLLAALLGRWDLRWLFVADAVSCLLCALLVRLAVPADTRPRDRDRTASAASPWRDPALLLMLALGTGYALLYLQIVTALPLSLPARGLHTADAGLLFTVSAAAVVAGQPLLRLRRIAALGTATGLALGHLLIAVGLLGYAAATTLPTAAAATILCALGELLVMGRAYGAVAALAPAGQADRYLAAFGTCWGFGGVAAPLVATQLLTHAGPVALWTTLAALSLTLTAAHLTLHRPAPTPELTPPS</sequence>
<feature type="transmembrane region" description="Helical" evidence="7">
    <location>
        <begin position="325"/>
        <end position="348"/>
    </location>
</feature>
<evidence type="ECO:0000256" key="5">
    <source>
        <dbReference type="ARBA" id="ARBA00022989"/>
    </source>
</evidence>
<protein>
    <submittedName>
        <fullName evidence="9">MFS transporter</fullName>
    </submittedName>
</protein>
<dbReference type="InterPro" id="IPR011701">
    <property type="entry name" value="MFS"/>
</dbReference>
<evidence type="ECO:0000256" key="2">
    <source>
        <dbReference type="ARBA" id="ARBA00022448"/>
    </source>
</evidence>
<feature type="transmembrane region" description="Helical" evidence="7">
    <location>
        <begin position="291"/>
        <end position="313"/>
    </location>
</feature>
<evidence type="ECO:0000313" key="10">
    <source>
        <dbReference type="Proteomes" id="UP000734511"/>
    </source>
</evidence>
<comment type="subcellular location">
    <subcellularLocation>
        <location evidence="1">Cell membrane</location>
        <topology evidence="1">Multi-pass membrane protein</topology>
    </subcellularLocation>
</comment>
<feature type="transmembrane region" description="Helical" evidence="7">
    <location>
        <begin position="91"/>
        <end position="108"/>
    </location>
</feature>
<dbReference type="Pfam" id="PF07690">
    <property type="entry name" value="MFS_1"/>
    <property type="match status" value="1"/>
</dbReference>
<accession>A0ABX0ZP54</accession>
<feature type="transmembrane region" description="Helical" evidence="7">
    <location>
        <begin position="236"/>
        <end position="254"/>
    </location>
</feature>
<keyword evidence="10" id="KW-1185">Reference proteome</keyword>
<name>A0ABX0ZP54_9ACTN</name>
<evidence type="ECO:0000256" key="3">
    <source>
        <dbReference type="ARBA" id="ARBA00022475"/>
    </source>
</evidence>
<organism evidence="9 10">
    <name type="scientific">Actinacidiphila epipremni</name>
    <dbReference type="NCBI Taxonomy" id="2053013"/>
    <lineage>
        <taxon>Bacteria</taxon>
        <taxon>Bacillati</taxon>
        <taxon>Actinomycetota</taxon>
        <taxon>Actinomycetes</taxon>
        <taxon>Kitasatosporales</taxon>
        <taxon>Streptomycetaceae</taxon>
        <taxon>Actinacidiphila</taxon>
    </lineage>
</organism>
<feature type="transmembrane region" description="Helical" evidence="7">
    <location>
        <begin position="354"/>
        <end position="374"/>
    </location>
</feature>
<evidence type="ECO:0000256" key="7">
    <source>
        <dbReference type="SAM" id="Phobius"/>
    </source>
</evidence>
<dbReference type="InterPro" id="IPR036259">
    <property type="entry name" value="MFS_trans_sf"/>
</dbReference>
<feature type="transmembrane region" description="Helical" evidence="7">
    <location>
        <begin position="7"/>
        <end position="31"/>
    </location>
</feature>
<keyword evidence="2" id="KW-0813">Transport</keyword>
<dbReference type="InterPro" id="IPR020846">
    <property type="entry name" value="MFS_dom"/>
</dbReference>
<keyword evidence="6 7" id="KW-0472">Membrane</keyword>
<dbReference type="PANTHER" id="PTHR23517:SF2">
    <property type="entry name" value="MULTIDRUG RESISTANCE PROTEIN MDTH"/>
    <property type="match status" value="1"/>
</dbReference>
<dbReference type="SUPFAM" id="SSF103473">
    <property type="entry name" value="MFS general substrate transporter"/>
    <property type="match status" value="1"/>
</dbReference>
<feature type="transmembrane region" description="Helical" evidence="7">
    <location>
        <begin position="261"/>
        <end position="285"/>
    </location>
</feature>
<feature type="transmembrane region" description="Helical" evidence="7">
    <location>
        <begin position="157"/>
        <end position="179"/>
    </location>
</feature>
<evidence type="ECO:0000259" key="8">
    <source>
        <dbReference type="PROSITE" id="PS50850"/>
    </source>
</evidence>
<keyword evidence="4 7" id="KW-0812">Transmembrane</keyword>
<dbReference type="InterPro" id="IPR050171">
    <property type="entry name" value="MFS_Transporters"/>
</dbReference>
<evidence type="ECO:0000256" key="4">
    <source>
        <dbReference type="ARBA" id="ARBA00022692"/>
    </source>
</evidence>
<dbReference type="Gene3D" id="1.20.1250.20">
    <property type="entry name" value="MFS general substrate transporter like domains"/>
    <property type="match status" value="1"/>
</dbReference>